<dbReference type="EMBL" id="BMNH01000006">
    <property type="protein sequence ID" value="GGO68490.1"/>
    <property type="molecule type" value="Genomic_DNA"/>
</dbReference>
<dbReference type="InterPro" id="IPR029063">
    <property type="entry name" value="SAM-dependent_MTases_sf"/>
</dbReference>
<evidence type="ECO:0000313" key="2">
    <source>
        <dbReference type="EMBL" id="GGO68490.1"/>
    </source>
</evidence>
<dbReference type="AlphaFoldDB" id="A0A917YWS5"/>
<dbReference type="InterPro" id="IPR041698">
    <property type="entry name" value="Methyltransf_25"/>
</dbReference>
<evidence type="ECO:0000313" key="3">
    <source>
        <dbReference type="Proteomes" id="UP000646523"/>
    </source>
</evidence>
<name>A0A917YWS5_9ACTN</name>
<comment type="caution">
    <text evidence="2">The sequence shown here is derived from an EMBL/GenBank/DDBJ whole genome shotgun (WGS) entry which is preliminary data.</text>
</comment>
<reference evidence="2" key="2">
    <citation type="submission" date="2020-09" db="EMBL/GenBank/DDBJ databases">
        <authorList>
            <person name="Sun Q."/>
            <person name="Zhou Y."/>
        </authorList>
    </citation>
    <scope>NUCLEOTIDE SEQUENCE</scope>
    <source>
        <strain evidence="2">CGMCC 4.7368</strain>
    </source>
</reference>
<protein>
    <recommendedName>
        <fullName evidence="1">Methyltransferase domain-containing protein</fullName>
    </recommendedName>
</protein>
<organism evidence="2 3">
    <name type="scientific">Nonomuraea cavernae</name>
    <dbReference type="NCBI Taxonomy" id="2045107"/>
    <lineage>
        <taxon>Bacteria</taxon>
        <taxon>Bacillati</taxon>
        <taxon>Actinomycetota</taxon>
        <taxon>Actinomycetes</taxon>
        <taxon>Streptosporangiales</taxon>
        <taxon>Streptosporangiaceae</taxon>
        <taxon>Nonomuraea</taxon>
    </lineage>
</organism>
<dbReference type="Proteomes" id="UP000646523">
    <property type="component" value="Unassembled WGS sequence"/>
</dbReference>
<proteinExistence type="predicted"/>
<gene>
    <name evidence="2" type="ORF">GCM10012289_27380</name>
</gene>
<keyword evidence="3" id="KW-1185">Reference proteome</keyword>
<dbReference type="Gene3D" id="3.40.50.150">
    <property type="entry name" value="Vaccinia Virus protein VP39"/>
    <property type="match status" value="1"/>
</dbReference>
<feature type="domain" description="Methyltransferase" evidence="1">
    <location>
        <begin position="16"/>
        <end position="75"/>
    </location>
</feature>
<dbReference type="Pfam" id="PF13649">
    <property type="entry name" value="Methyltransf_25"/>
    <property type="match status" value="1"/>
</dbReference>
<accession>A0A917YWS5</accession>
<dbReference type="CDD" id="cd02440">
    <property type="entry name" value="AdoMet_MTases"/>
    <property type="match status" value="1"/>
</dbReference>
<reference evidence="2" key="1">
    <citation type="journal article" date="2014" name="Int. J. Syst. Evol. Microbiol.">
        <title>Complete genome sequence of Corynebacterium casei LMG S-19264T (=DSM 44701T), isolated from a smear-ripened cheese.</title>
        <authorList>
            <consortium name="US DOE Joint Genome Institute (JGI-PGF)"/>
            <person name="Walter F."/>
            <person name="Albersmeier A."/>
            <person name="Kalinowski J."/>
            <person name="Ruckert C."/>
        </authorList>
    </citation>
    <scope>NUCLEOTIDE SEQUENCE</scope>
    <source>
        <strain evidence="2">CGMCC 4.7368</strain>
    </source>
</reference>
<evidence type="ECO:0000259" key="1">
    <source>
        <dbReference type="Pfam" id="PF13649"/>
    </source>
</evidence>
<sequence>MRRLLEQGLPRGDERVLDLGCGGGEWLLRALATRPRVRADGVDVSEEALGRARDAARDLGVHDRLVLHSQEAATLAPARSRT</sequence>
<dbReference type="SUPFAM" id="SSF53335">
    <property type="entry name" value="S-adenosyl-L-methionine-dependent methyltransferases"/>
    <property type="match status" value="1"/>
</dbReference>